<dbReference type="Proteomes" id="UP000663852">
    <property type="component" value="Unassembled WGS sequence"/>
</dbReference>
<accession>A0A815QWZ4</accession>
<evidence type="ECO:0000313" key="2">
    <source>
        <dbReference type="EMBL" id="CAF1683298.1"/>
    </source>
</evidence>
<gene>
    <name evidence="1" type="ORF">EDS130_LOCUS40665</name>
    <name evidence="2" type="ORF">XAT740_LOCUS61160</name>
</gene>
<keyword evidence="3" id="KW-1185">Reference proteome</keyword>
<evidence type="ECO:0000313" key="3">
    <source>
        <dbReference type="Proteomes" id="UP000663828"/>
    </source>
</evidence>
<protein>
    <submittedName>
        <fullName evidence="1">Uncharacterized protein</fullName>
    </submittedName>
</protein>
<proteinExistence type="predicted"/>
<evidence type="ECO:0000313" key="1">
    <source>
        <dbReference type="EMBL" id="CAF1469006.1"/>
    </source>
</evidence>
<name>A0A815QWZ4_ADIRI</name>
<dbReference type="EMBL" id="CAJNOJ010000499">
    <property type="protein sequence ID" value="CAF1469006.1"/>
    <property type="molecule type" value="Genomic_DNA"/>
</dbReference>
<organism evidence="1 4">
    <name type="scientific">Adineta ricciae</name>
    <name type="common">Rotifer</name>
    <dbReference type="NCBI Taxonomy" id="249248"/>
    <lineage>
        <taxon>Eukaryota</taxon>
        <taxon>Metazoa</taxon>
        <taxon>Spiralia</taxon>
        <taxon>Gnathifera</taxon>
        <taxon>Rotifera</taxon>
        <taxon>Eurotatoria</taxon>
        <taxon>Bdelloidea</taxon>
        <taxon>Adinetida</taxon>
        <taxon>Adinetidae</taxon>
        <taxon>Adineta</taxon>
    </lineage>
</organism>
<dbReference type="AlphaFoldDB" id="A0A815QWZ4"/>
<evidence type="ECO:0000313" key="4">
    <source>
        <dbReference type="Proteomes" id="UP000663852"/>
    </source>
</evidence>
<sequence length="362" mass="41619">MYSKIIIDDSNMSRLQQCLLCESDKMINSGTEYFPEMPTNLHSICQSSVLFQRDVLSRPNNLEQFECLVVDITNRISPRAHAMLQSMGTITNSIIIINNSFNTYYNELSDKKTFLFASSQFVNSRRYFWKLVEKTFILEDDKTKVDNRQRFATGEHLMFQLANELYRVYKHEADECLASGDIVMAKKKEELANTIYEKQQTAYTSFSSDKCSVTPSVDTVVVVIWLNSKVHDAEVDRLRTTVCDVVSLFKIFNNEVDFLNYQCANKLNGTVFLIVSGDYDNSVVTDFLNHQKVKHVYRYGHVSAKRQTKVINSYNNLCFELLSDLAAHYCRLGPTCSAVKDTTSAKDMFNKAARLQRILKEL</sequence>
<dbReference type="Proteomes" id="UP000663828">
    <property type="component" value="Unassembled WGS sequence"/>
</dbReference>
<reference evidence="1" key="1">
    <citation type="submission" date="2021-02" db="EMBL/GenBank/DDBJ databases">
        <authorList>
            <person name="Nowell W R."/>
        </authorList>
    </citation>
    <scope>NUCLEOTIDE SEQUENCE</scope>
</reference>
<dbReference type="OrthoDB" id="10573562at2759"/>
<dbReference type="EMBL" id="CAJNOR010015803">
    <property type="protein sequence ID" value="CAF1683298.1"/>
    <property type="molecule type" value="Genomic_DNA"/>
</dbReference>
<comment type="caution">
    <text evidence="1">The sequence shown here is derived from an EMBL/GenBank/DDBJ whole genome shotgun (WGS) entry which is preliminary data.</text>
</comment>